<dbReference type="Proteomes" id="UP001149163">
    <property type="component" value="Unassembled WGS sequence"/>
</dbReference>
<dbReference type="RefSeq" id="XP_056545924.1">
    <property type="nucleotide sequence ID" value="XM_056682318.1"/>
</dbReference>
<comment type="caution">
    <text evidence="1">The sequence shown here is derived from an EMBL/GenBank/DDBJ whole genome shotgun (WGS) entry which is preliminary data.</text>
</comment>
<dbReference type="EMBL" id="JAPQKN010000001">
    <property type="protein sequence ID" value="KAJ5174316.1"/>
    <property type="molecule type" value="Genomic_DNA"/>
</dbReference>
<gene>
    <name evidence="1" type="ORF">N7482_000193</name>
</gene>
<organism evidence="1 2">
    <name type="scientific">Penicillium canariense</name>
    <dbReference type="NCBI Taxonomy" id="189055"/>
    <lineage>
        <taxon>Eukaryota</taxon>
        <taxon>Fungi</taxon>
        <taxon>Dikarya</taxon>
        <taxon>Ascomycota</taxon>
        <taxon>Pezizomycotina</taxon>
        <taxon>Eurotiomycetes</taxon>
        <taxon>Eurotiomycetidae</taxon>
        <taxon>Eurotiales</taxon>
        <taxon>Aspergillaceae</taxon>
        <taxon>Penicillium</taxon>
    </lineage>
</organism>
<evidence type="ECO:0000313" key="1">
    <source>
        <dbReference type="EMBL" id="KAJ5174316.1"/>
    </source>
</evidence>
<proteinExistence type="predicted"/>
<sequence length="77" mass="8406">MAAAPSQYAGLAATWNLKVGEAPPTENFIQLDAGSTEAVYQPDNRSLVDSNDYRDGGKYRCEPSAHREGRLLQADHI</sequence>
<evidence type="ECO:0000313" key="2">
    <source>
        <dbReference type="Proteomes" id="UP001149163"/>
    </source>
</evidence>
<dbReference type="AlphaFoldDB" id="A0A9W9IEU7"/>
<dbReference type="GeneID" id="81421494"/>
<reference evidence="1" key="2">
    <citation type="journal article" date="2023" name="IMA Fungus">
        <title>Comparative genomic study of the Penicillium genus elucidates a diverse pangenome and 15 lateral gene transfer events.</title>
        <authorList>
            <person name="Petersen C."/>
            <person name="Sorensen T."/>
            <person name="Nielsen M.R."/>
            <person name="Sondergaard T.E."/>
            <person name="Sorensen J.L."/>
            <person name="Fitzpatrick D.A."/>
            <person name="Frisvad J.C."/>
            <person name="Nielsen K.L."/>
        </authorList>
    </citation>
    <scope>NUCLEOTIDE SEQUENCE</scope>
    <source>
        <strain evidence="1">IBT 26290</strain>
    </source>
</reference>
<reference evidence="1" key="1">
    <citation type="submission" date="2022-11" db="EMBL/GenBank/DDBJ databases">
        <authorList>
            <person name="Petersen C."/>
        </authorList>
    </citation>
    <scope>NUCLEOTIDE SEQUENCE</scope>
    <source>
        <strain evidence="1">IBT 26290</strain>
    </source>
</reference>
<keyword evidence="2" id="KW-1185">Reference proteome</keyword>
<protein>
    <submittedName>
        <fullName evidence="1">Trypsin-like cysteine/serine peptidase domain-containing protein</fullName>
    </submittedName>
</protein>
<accession>A0A9W9IEU7</accession>
<name>A0A9W9IEU7_9EURO</name>
<dbReference type="OrthoDB" id="10374272at2759"/>